<accession>A0A1Y2DIT4</accession>
<keyword evidence="1" id="KW-0863">Zinc-finger</keyword>
<keyword evidence="1" id="KW-0862">Zinc</keyword>
<feature type="region of interest" description="Disordered" evidence="2">
    <location>
        <begin position="1"/>
        <end position="46"/>
    </location>
</feature>
<keyword evidence="1" id="KW-0479">Metal-binding</keyword>
<organism evidence="4 5">
    <name type="scientific">Pseudomassariella vexata</name>
    <dbReference type="NCBI Taxonomy" id="1141098"/>
    <lineage>
        <taxon>Eukaryota</taxon>
        <taxon>Fungi</taxon>
        <taxon>Dikarya</taxon>
        <taxon>Ascomycota</taxon>
        <taxon>Pezizomycotina</taxon>
        <taxon>Sordariomycetes</taxon>
        <taxon>Xylariomycetidae</taxon>
        <taxon>Amphisphaeriales</taxon>
        <taxon>Pseudomassariaceae</taxon>
        <taxon>Pseudomassariella</taxon>
    </lineage>
</organism>
<dbReference type="Gene3D" id="3.30.160.60">
    <property type="entry name" value="Classic Zinc Finger"/>
    <property type="match status" value="1"/>
</dbReference>
<dbReference type="RefSeq" id="XP_040711826.1">
    <property type="nucleotide sequence ID" value="XM_040858748.1"/>
</dbReference>
<dbReference type="SMART" id="SM00355">
    <property type="entry name" value="ZnF_C2H2"/>
    <property type="match status" value="2"/>
</dbReference>
<feature type="compositionally biased region" description="Polar residues" evidence="2">
    <location>
        <begin position="13"/>
        <end position="33"/>
    </location>
</feature>
<feature type="domain" description="C2H2-type" evidence="3">
    <location>
        <begin position="71"/>
        <end position="99"/>
    </location>
</feature>
<dbReference type="PROSITE" id="PS00028">
    <property type="entry name" value="ZINC_FINGER_C2H2_1"/>
    <property type="match status" value="2"/>
</dbReference>
<dbReference type="GeneID" id="63774960"/>
<name>A0A1Y2DIT4_9PEZI</name>
<dbReference type="AlphaFoldDB" id="A0A1Y2DIT4"/>
<protein>
    <recommendedName>
        <fullName evidence="3">C2H2-type domain-containing protein</fullName>
    </recommendedName>
</protein>
<feature type="domain" description="C2H2-type" evidence="3">
    <location>
        <begin position="97"/>
        <end position="126"/>
    </location>
</feature>
<comment type="caution">
    <text evidence="4">The sequence shown here is derived from an EMBL/GenBank/DDBJ whole genome shotgun (WGS) entry which is preliminary data.</text>
</comment>
<evidence type="ECO:0000313" key="5">
    <source>
        <dbReference type="Proteomes" id="UP000193689"/>
    </source>
</evidence>
<sequence length="131" mass="14044">MANKDNDIPKAQDGNTGQTQGNISGNNSATKQPNNPPAQRTRLPGFGAPLPAALGSNLNFWALPSSTAISAVCFICQRTFSREDILGGHMRRVHCGTKCYFTSCGRTFDVDSAVGDHLLEHNGGKEPIISW</sequence>
<feature type="compositionally biased region" description="Basic and acidic residues" evidence="2">
    <location>
        <begin position="1"/>
        <end position="10"/>
    </location>
</feature>
<dbReference type="EMBL" id="MCFJ01000014">
    <property type="protein sequence ID" value="ORY59132.1"/>
    <property type="molecule type" value="Genomic_DNA"/>
</dbReference>
<keyword evidence="5" id="KW-1185">Reference proteome</keyword>
<evidence type="ECO:0000256" key="2">
    <source>
        <dbReference type="SAM" id="MobiDB-lite"/>
    </source>
</evidence>
<dbReference type="PROSITE" id="PS50157">
    <property type="entry name" value="ZINC_FINGER_C2H2_2"/>
    <property type="match status" value="2"/>
</dbReference>
<dbReference type="GO" id="GO:0008270">
    <property type="term" value="F:zinc ion binding"/>
    <property type="evidence" value="ECO:0007669"/>
    <property type="project" value="UniProtKB-KW"/>
</dbReference>
<gene>
    <name evidence="4" type="ORF">BCR38DRAFT_412846</name>
</gene>
<evidence type="ECO:0000256" key="1">
    <source>
        <dbReference type="PROSITE-ProRule" id="PRU00042"/>
    </source>
</evidence>
<evidence type="ECO:0000259" key="3">
    <source>
        <dbReference type="PROSITE" id="PS50157"/>
    </source>
</evidence>
<dbReference type="InParanoid" id="A0A1Y2DIT4"/>
<reference evidence="4 5" key="1">
    <citation type="submission" date="2016-07" db="EMBL/GenBank/DDBJ databases">
        <title>Pervasive Adenine N6-methylation of Active Genes in Fungi.</title>
        <authorList>
            <consortium name="DOE Joint Genome Institute"/>
            <person name="Mondo S.J."/>
            <person name="Dannebaum R.O."/>
            <person name="Kuo R.C."/>
            <person name="Labutti K."/>
            <person name="Haridas S."/>
            <person name="Kuo A."/>
            <person name="Salamov A."/>
            <person name="Ahrendt S.R."/>
            <person name="Lipzen A."/>
            <person name="Sullivan W."/>
            <person name="Andreopoulos W.B."/>
            <person name="Clum A."/>
            <person name="Lindquist E."/>
            <person name="Daum C."/>
            <person name="Ramamoorthy G.K."/>
            <person name="Gryganskyi A."/>
            <person name="Culley D."/>
            <person name="Magnuson J.K."/>
            <person name="James T.Y."/>
            <person name="O'Malley M.A."/>
            <person name="Stajich J.E."/>
            <person name="Spatafora J.W."/>
            <person name="Visel A."/>
            <person name="Grigoriev I.V."/>
        </authorList>
    </citation>
    <scope>NUCLEOTIDE SEQUENCE [LARGE SCALE GENOMIC DNA]</scope>
    <source>
        <strain evidence="4 5">CBS 129021</strain>
    </source>
</reference>
<dbReference type="Proteomes" id="UP000193689">
    <property type="component" value="Unassembled WGS sequence"/>
</dbReference>
<evidence type="ECO:0000313" key="4">
    <source>
        <dbReference type="EMBL" id="ORY59132.1"/>
    </source>
</evidence>
<proteinExistence type="predicted"/>
<dbReference type="OrthoDB" id="6365676at2759"/>
<dbReference type="InterPro" id="IPR013087">
    <property type="entry name" value="Znf_C2H2_type"/>
</dbReference>